<proteinExistence type="predicted"/>
<evidence type="ECO:0000313" key="1">
    <source>
        <dbReference type="EMBL" id="EDV41585.1"/>
    </source>
</evidence>
<dbReference type="KEGG" id="dan:6500218"/>
<dbReference type="GO" id="GO:0045169">
    <property type="term" value="C:fusome"/>
    <property type="evidence" value="ECO:0007669"/>
    <property type="project" value="EnsemblMetazoa"/>
</dbReference>
<dbReference type="EMBL" id="CH902617">
    <property type="protein sequence ID" value="EDV41585.1"/>
    <property type="molecule type" value="Genomic_DNA"/>
</dbReference>
<evidence type="ECO:0008006" key="3">
    <source>
        <dbReference type="Google" id="ProtNLM"/>
    </source>
</evidence>
<dbReference type="GO" id="GO:0030718">
    <property type="term" value="P:germ-line stem cell population maintenance"/>
    <property type="evidence" value="ECO:0007669"/>
    <property type="project" value="EnsemblMetazoa"/>
</dbReference>
<sequence>MLNPQSEEIELDRNLEEVQAQLACLMDSNCNASQINLSTATGLETVPGKTPDADSTAQSVLAEVQRNLRTLHLDQAPGFEFRGLRCIQMQPKRLRQNTGFENLPQGAGLQKKRKSDGEGVLVSDVKQQQLRKETLWNLQNRKLPGTRSPDSMCFLGFQGDFKEPNIVSRLMDLFRSLYDVLAADLNLSTDDMLQTHIKAKMPKSVNVRYQVQVLCTKVEKFLGGLRRTLEANRLFSFEKYDECDKLLKGSSSYLQSLNPFLKAELRHRNFRFYSHASKSNFQRLEALLLGFREWLKASHISVHVFNWEMDLEHHYTNDMKRYHEELKERALLKASAELEASNPGKLCPEEEFIATHYQLENLIRCAKQHDKFLSALLVSPEDYFPPHIVAMCARPKNALPGAVQLQAAAEAAADFDWRLMGVMVEPSSPPRQTHRPVHPVRFRS</sequence>
<dbReference type="GO" id="GO:2000738">
    <property type="term" value="P:positive regulation of stem cell differentiation"/>
    <property type="evidence" value="ECO:0007669"/>
    <property type="project" value="EnsemblMetazoa"/>
</dbReference>
<dbReference type="GeneID" id="6500218"/>
<dbReference type="OrthoDB" id="7920838at2759"/>
<protein>
    <recommendedName>
        <fullName evidence="3">Bag of marbles</fullName>
    </recommendedName>
</protein>
<dbReference type="GO" id="GO:0035212">
    <property type="term" value="P:cell competition in a multicellular organism"/>
    <property type="evidence" value="ECO:0007669"/>
    <property type="project" value="EnsemblMetazoa"/>
</dbReference>
<dbReference type="GO" id="GO:0003730">
    <property type="term" value="F:mRNA 3'-UTR binding"/>
    <property type="evidence" value="ECO:0007669"/>
    <property type="project" value="EnsemblMetazoa"/>
</dbReference>
<dbReference type="InParanoid" id="B3LWJ1"/>
<dbReference type="GO" id="GO:0000900">
    <property type="term" value="F:mRNA regulatory element binding translation repressor activity"/>
    <property type="evidence" value="ECO:0007669"/>
    <property type="project" value="EnsemblMetazoa"/>
</dbReference>
<dbReference type="GO" id="GO:0048132">
    <property type="term" value="P:female germ-line stem cell asymmetric division"/>
    <property type="evidence" value="ECO:0007669"/>
    <property type="project" value="EnsemblMetazoa"/>
</dbReference>
<dbReference type="CTD" id="43038"/>
<dbReference type="STRING" id="7217.B3LWJ1"/>
<gene>
    <name evidence="1" type="primary">Dana\GF17434</name>
    <name evidence="1" type="synonym">dana_GLEANR_18697</name>
    <name evidence="1" type="ORF">GF17434</name>
</gene>
<dbReference type="GO" id="GO:0098730">
    <property type="term" value="P:male germline stem cell symmetric division"/>
    <property type="evidence" value="ECO:0007669"/>
    <property type="project" value="EnsemblMetazoa"/>
</dbReference>
<reference evidence="1 2" key="1">
    <citation type="journal article" date="2007" name="Nature">
        <title>Evolution of genes and genomes on the Drosophila phylogeny.</title>
        <authorList>
            <consortium name="Drosophila 12 Genomes Consortium"/>
            <person name="Clark A.G."/>
            <person name="Eisen M.B."/>
            <person name="Smith D.R."/>
            <person name="Bergman C.M."/>
            <person name="Oliver B."/>
            <person name="Markow T.A."/>
            <person name="Kaufman T.C."/>
            <person name="Kellis M."/>
            <person name="Gelbart W."/>
            <person name="Iyer V.N."/>
            <person name="Pollard D.A."/>
            <person name="Sackton T.B."/>
            <person name="Larracuente A.M."/>
            <person name="Singh N.D."/>
            <person name="Abad J.P."/>
            <person name="Abt D.N."/>
            <person name="Adryan B."/>
            <person name="Aguade M."/>
            <person name="Akashi H."/>
            <person name="Anderson W.W."/>
            <person name="Aquadro C.F."/>
            <person name="Ardell D.H."/>
            <person name="Arguello R."/>
            <person name="Artieri C.G."/>
            <person name="Barbash D.A."/>
            <person name="Barker D."/>
            <person name="Barsanti P."/>
            <person name="Batterham P."/>
            <person name="Batzoglou S."/>
            <person name="Begun D."/>
            <person name="Bhutkar A."/>
            <person name="Blanco E."/>
            <person name="Bosak S.A."/>
            <person name="Bradley R.K."/>
            <person name="Brand A.D."/>
            <person name="Brent M.R."/>
            <person name="Brooks A.N."/>
            <person name="Brown R.H."/>
            <person name="Butlin R.K."/>
            <person name="Caggese C."/>
            <person name="Calvi B.R."/>
            <person name="Bernardo de Carvalho A."/>
            <person name="Caspi A."/>
            <person name="Castrezana S."/>
            <person name="Celniker S.E."/>
            <person name="Chang J.L."/>
            <person name="Chapple C."/>
            <person name="Chatterji S."/>
            <person name="Chinwalla A."/>
            <person name="Civetta A."/>
            <person name="Clifton S.W."/>
            <person name="Comeron J.M."/>
            <person name="Costello J.C."/>
            <person name="Coyne J.A."/>
            <person name="Daub J."/>
            <person name="David R.G."/>
            <person name="Delcher A.L."/>
            <person name="Delehaunty K."/>
            <person name="Do C.B."/>
            <person name="Ebling H."/>
            <person name="Edwards K."/>
            <person name="Eickbush T."/>
            <person name="Evans J.D."/>
            <person name="Filipski A."/>
            <person name="Findeiss S."/>
            <person name="Freyhult E."/>
            <person name="Fulton L."/>
            <person name="Fulton R."/>
            <person name="Garcia A.C."/>
            <person name="Gardiner A."/>
            <person name="Garfield D.A."/>
            <person name="Garvin B.E."/>
            <person name="Gibson G."/>
            <person name="Gilbert D."/>
            <person name="Gnerre S."/>
            <person name="Godfrey J."/>
            <person name="Good R."/>
            <person name="Gotea V."/>
            <person name="Gravely B."/>
            <person name="Greenberg A.J."/>
            <person name="Griffiths-Jones S."/>
            <person name="Gross S."/>
            <person name="Guigo R."/>
            <person name="Gustafson E.A."/>
            <person name="Haerty W."/>
            <person name="Hahn M.W."/>
            <person name="Halligan D.L."/>
            <person name="Halpern A.L."/>
            <person name="Halter G.M."/>
            <person name="Han M.V."/>
            <person name="Heger A."/>
            <person name="Hillier L."/>
            <person name="Hinrichs A.S."/>
            <person name="Holmes I."/>
            <person name="Hoskins R.A."/>
            <person name="Hubisz M.J."/>
            <person name="Hultmark D."/>
            <person name="Huntley M.A."/>
            <person name="Jaffe D.B."/>
            <person name="Jagadeeshan S."/>
            <person name="Jeck W.R."/>
            <person name="Johnson J."/>
            <person name="Jones C.D."/>
            <person name="Jordan W.C."/>
            <person name="Karpen G.H."/>
            <person name="Kataoka E."/>
            <person name="Keightley P.D."/>
            <person name="Kheradpour P."/>
            <person name="Kirkness E.F."/>
            <person name="Koerich L.B."/>
            <person name="Kristiansen K."/>
            <person name="Kudrna D."/>
            <person name="Kulathinal R.J."/>
            <person name="Kumar S."/>
            <person name="Kwok R."/>
            <person name="Lander E."/>
            <person name="Langley C.H."/>
            <person name="Lapoint R."/>
            <person name="Lazzaro B.P."/>
            <person name="Lee S.J."/>
            <person name="Levesque L."/>
            <person name="Li R."/>
            <person name="Lin C.F."/>
            <person name="Lin M.F."/>
            <person name="Lindblad-Toh K."/>
            <person name="Llopart A."/>
            <person name="Long M."/>
            <person name="Low L."/>
            <person name="Lozovsky E."/>
            <person name="Lu J."/>
            <person name="Luo M."/>
            <person name="Machado C.A."/>
            <person name="Makalowski W."/>
            <person name="Marzo M."/>
            <person name="Matsuda M."/>
            <person name="Matzkin L."/>
            <person name="McAllister B."/>
            <person name="McBride C.S."/>
            <person name="McKernan B."/>
            <person name="McKernan K."/>
            <person name="Mendez-Lago M."/>
            <person name="Minx P."/>
            <person name="Mollenhauer M.U."/>
            <person name="Montooth K."/>
            <person name="Mount S.M."/>
            <person name="Mu X."/>
            <person name="Myers E."/>
            <person name="Negre B."/>
            <person name="Newfeld S."/>
            <person name="Nielsen R."/>
            <person name="Noor M.A."/>
            <person name="O'Grady P."/>
            <person name="Pachter L."/>
            <person name="Papaceit M."/>
            <person name="Parisi M.J."/>
            <person name="Parisi M."/>
            <person name="Parts L."/>
            <person name="Pedersen J.S."/>
            <person name="Pesole G."/>
            <person name="Phillippy A.M."/>
            <person name="Ponting C.P."/>
            <person name="Pop M."/>
            <person name="Porcelli D."/>
            <person name="Powell J.R."/>
            <person name="Prohaska S."/>
            <person name="Pruitt K."/>
            <person name="Puig M."/>
            <person name="Quesneville H."/>
            <person name="Ram K.R."/>
            <person name="Rand D."/>
            <person name="Rasmussen M.D."/>
            <person name="Reed L.K."/>
            <person name="Reenan R."/>
            <person name="Reily A."/>
            <person name="Remington K.A."/>
            <person name="Rieger T.T."/>
            <person name="Ritchie M.G."/>
            <person name="Robin C."/>
            <person name="Rogers Y.H."/>
            <person name="Rohde C."/>
            <person name="Rozas J."/>
            <person name="Rubenfield M.J."/>
            <person name="Ruiz A."/>
            <person name="Russo S."/>
            <person name="Salzberg S.L."/>
            <person name="Sanchez-Gracia A."/>
            <person name="Saranga D.J."/>
            <person name="Sato H."/>
            <person name="Schaeffer S.W."/>
            <person name="Schatz M.C."/>
            <person name="Schlenke T."/>
            <person name="Schwartz R."/>
            <person name="Segarra C."/>
            <person name="Singh R.S."/>
            <person name="Sirot L."/>
            <person name="Sirota M."/>
            <person name="Sisneros N.B."/>
            <person name="Smith C.D."/>
            <person name="Smith T.F."/>
            <person name="Spieth J."/>
            <person name="Stage D.E."/>
            <person name="Stark A."/>
            <person name="Stephan W."/>
            <person name="Strausberg R.L."/>
            <person name="Strempel S."/>
            <person name="Sturgill D."/>
            <person name="Sutton G."/>
            <person name="Sutton G.G."/>
            <person name="Tao W."/>
            <person name="Teichmann S."/>
            <person name="Tobari Y.N."/>
            <person name="Tomimura Y."/>
            <person name="Tsolas J.M."/>
            <person name="Valente V.L."/>
            <person name="Venter E."/>
            <person name="Venter J.C."/>
            <person name="Vicario S."/>
            <person name="Vieira F.G."/>
            <person name="Vilella A.J."/>
            <person name="Villasante A."/>
            <person name="Walenz B."/>
            <person name="Wang J."/>
            <person name="Wasserman M."/>
            <person name="Watts T."/>
            <person name="Wilson D."/>
            <person name="Wilson R.K."/>
            <person name="Wing R.A."/>
            <person name="Wolfner M.F."/>
            <person name="Wong A."/>
            <person name="Wong G.K."/>
            <person name="Wu C.I."/>
            <person name="Wu G."/>
            <person name="Yamamoto D."/>
            <person name="Yang H.P."/>
            <person name="Yang S.P."/>
            <person name="Yorke J.A."/>
            <person name="Yoshida K."/>
            <person name="Zdobnov E."/>
            <person name="Zhang P."/>
            <person name="Zhang Y."/>
            <person name="Zimin A.V."/>
            <person name="Baldwin J."/>
            <person name="Abdouelleil A."/>
            <person name="Abdulkadir J."/>
            <person name="Abebe A."/>
            <person name="Abera B."/>
            <person name="Abreu J."/>
            <person name="Acer S.C."/>
            <person name="Aftuck L."/>
            <person name="Alexander A."/>
            <person name="An P."/>
            <person name="Anderson E."/>
            <person name="Anderson S."/>
            <person name="Arachi H."/>
            <person name="Azer M."/>
            <person name="Bachantsang P."/>
            <person name="Barry A."/>
            <person name="Bayul T."/>
            <person name="Berlin A."/>
            <person name="Bessette D."/>
            <person name="Bloom T."/>
            <person name="Blye J."/>
            <person name="Boguslavskiy L."/>
            <person name="Bonnet C."/>
            <person name="Boukhgalter B."/>
            <person name="Bourzgui I."/>
            <person name="Brown A."/>
            <person name="Cahill P."/>
            <person name="Channer S."/>
            <person name="Cheshatsang Y."/>
            <person name="Chuda L."/>
            <person name="Citroen M."/>
            <person name="Collymore A."/>
            <person name="Cooke P."/>
            <person name="Costello M."/>
            <person name="D'Aco K."/>
            <person name="Daza R."/>
            <person name="De Haan G."/>
            <person name="DeGray S."/>
            <person name="DeMaso C."/>
            <person name="Dhargay N."/>
            <person name="Dooley K."/>
            <person name="Dooley E."/>
            <person name="Doricent M."/>
            <person name="Dorje P."/>
            <person name="Dorjee K."/>
            <person name="Dupes A."/>
            <person name="Elong R."/>
            <person name="Falk J."/>
            <person name="Farina A."/>
            <person name="Faro S."/>
            <person name="Ferguson D."/>
            <person name="Fisher S."/>
            <person name="Foley C.D."/>
            <person name="Franke A."/>
            <person name="Friedrich D."/>
            <person name="Gadbois L."/>
            <person name="Gearin G."/>
            <person name="Gearin C.R."/>
            <person name="Giannoukos G."/>
            <person name="Goode T."/>
            <person name="Graham J."/>
            <person name="Grandbois E."/>
            <person name="Grewal S."/>
            <person name="Gyaltsen K."/>
            <person name="Hafez N."/>
            <person name="Hagos B."/>
            <person name="Hall J."/>
            <person name="Henson C."/>
            <person name="Hollinger A."/>
            <person name="Honan T."/>
            <person name="Huard M.D."/>
            <person name="Hughes L."/>
            <person name="Hurhula B."/>
            <person name="Husby M.E."/>
            <person name="Kamat A."/>
            <person name="Kanga B."/>
            <person name="Kashin S."/>
            <person name="Khazanovich D."/>
            <person name="Kisner P."/>
            <person name="Lance K."/>
            <person name="Lara M."/>
            <person name="Lee W."/>
            <person name="Lennon N."/>
            <person name="Letendre F."/>
            <person name="LeVine R."/>
            <person name="Lipovsky A."/>
            <person name="Liu X."/>
            <person name="Liu J."/>
            <person name="Liu S."/>
            <person name="Lokyitsang T."/>
            <person name="Lokyitsang Y."/>
            <person name="Lubonja R."/>
            <person name="Lui A."/>
            <person name="MacDonald P."/>
            <person name="Magnisalis V."/>
            <person name="Maru K."/>
            <person name="Matthews C."/>
            <person name="McCusker W."/>
            <person name="McDonough S."/>
            <person name="Mehta T."/>
            <person name="Meldrim J."/>
            <person name="Meneus L."/>
            <person name="Mihai O."/>
            <person name="Mihalev A."/>
            <person name="Mihova T."/>
            <person name="Mittelman R."/>
            <person name="Mlenga V."/>
            <person name="Montmayeur A."/>
            <person name="Mulrain L."/>
            <person name="Navidi A."/>
            <person name="Naylor J."/>
            <person name="Negash T."/>
            <person name="Nguyen T."/>
            <person name="Nguyen N."/>
            <person name="Nicol R."/>
            <person name="Norbu C."/>
            <person name="Norbu N."/>
            <person name="Novod N."/>
            <person name="O'Neill B."/>
            <person name="Osman S."/>
            <person name="Markiewicz E."/>
            <person name="Oyono O.L."/>
            <person name="Patti C."/>
            <person name="Phunkhang P."/>
            <person name="Pierre F."/>
            <person name="Priest M."/>
            <person name="Raghuraman S."/>
            <person name="Rege F."/>
            <person name="Reyes R."/>
            <person name="Rise C."/>
            <person name="Rogov P."/>
            <person name="Ross K."/>
            <person name="Ryan E."/>
            <person name="Settipalli S."/>
            <person name="Shea T."/>
            <person name="Sherpa N."/>
            <person name="Shi L."/>
            <person name="Shih D."/>
            <person name="Sparrow T."/>
            <person name="Spaulding J."/>
            <person name="Stalker J."/>
            <person name="Stange-Thomann N."/>
            <person name="Stavropoulos S."/>
            <person name="Stone C."/>
            <person name="Strader C."/>
            <person name="Tesfaye S."/>
            <person name="Thomson T."/>
            <person name="Thoulutsang Y."/>
            <person name="Thoulutsang D."/>
            <person name="Topham K."/>
            <person name="Topping I."/>
            <person name="Tsamla T."/>
            <person name="Vassiliev H."/>
            <person name="Vo A."/>
            <person name="Wangchuk T."/>
            <person name="Wangdi T."/>
            <person name="Weiand M."/>
            <person name="Wilkinson J."/>
            <person name="Wilson A."/>
            <person name="Yadav S."/>
            <person name="Young G."/>
            <person name="Yu Q."/>
            <person name="Zembek L."/>
            <person name="Zhong D."/>
            <person name="Zimmer A."/>
            <person name="Zwirko Z."/>
            <person name="Jaffe D.B."/>
            <person name="Alvarez P."/>
            <person name="Brockman W."/>
            <person name="Butler J."/>
            <person name="Chin C."/>
            <person name="Gnerre S."/>
            <person name="Grabherr M."/>
            <person name="Kleber M."/>
            <person name="Mauceli E."/>
            <person name="MacCallum I."/>
        </authorList>
    </citation>
    <scope>NUCLEOTIDE SEQUENCE [LARGE SCALE GENOMIC DNA]</scope>
    <source>
        <strain evidence="2">Tucson 14024-0371.13</strain>
    </source>
</reference>
<dbReference type="OMA" id="FNWEMDL"/>
<organism evidence="1 2">
    <name type="scientific">Drosophila ananassae</name>
    <name type="common">Fruit fly</name>
    <dbReference type="NCBI Taxonomy" id="7217"/>
    <lineage>
        <taxon>Eukaryota</taxon>
        <taxon>Metazoa</taxon>
        <taxon>Ecdysozoa</taxon>
        <taxon>Arthropoda</taxon>
        <taxon>Hexapoda</taxon>
        <taxon>Insecta</taxon>
        <taxon>Pterygota</taxon>
        <taxon>Neoptera</taxon>
        <taxon>Endopterygota</taxon>
        <taxon>Diptera</taxon>
        <taxon>Brachycera</taxon>
        <taxon>Muscomorpha</taxon>
        <taxon>Ephydroidea</taxon>
        <taxon>Drosophilidae</taxon>
        <taxon>Drosophila</taxon>
        <taxon>Sophophora</taxon>
    </lineage>
</organism>
<evidence type="ECO:0000313" key="2">
    <source>
        <dbReference type="Proteomes" id="UP000007801"/>
    </source>
</evidence>
<dbReference type="GO" id="GO:0045880">
    <property type="term" value="P:positive regulation of smoothened signaling pathway"/>
    <property type="evidence" value="ECO:0007669"/>
    <property type="project" value="EnsemblMetazoa"/>
</dbReference>
<dbReference type="GO" id="GO:0045478">
    <property type="term" value="P:fusome organization"/>
    <property type="evidence" value="ECO:0007669"/>
    <property type="project" value="EnsemblMetazoa"/>
</dbReference>
<dbReference type="FunCoup" id="B3LWJ1">
    <property type="interactions" value="117"/>
</dbReference>
<name>B3LWJ1_DROAN</name>
<dbReference type="Proteomes" id="UP000007801">
    <property type="component" value="Unassembled WGS sequence"/>
</dbReference>
<dbReference type="GO" id="GO:0045170">
    <property type="term" value="C:spectrosome"/>
    <property type="evidence" value="ECO:0007669"/>
    <property type="project" value="EnsemblMetazoa"/>
</dbReference>
<dbReference type="GO" id="GO:1903006">
    <property type="term" value="P:positive regulation of protein K63-linked deubiquitination"/>
    <property type="evidence" value="ECO:0007669"/>
    <property type="project" value="EnsemblMetazoa"/>
</dbReference>
<dbReference type="AlphaFoldDB" id="B3LWJ1"/>
<dbReference type="HOGENOM" id="CLU_644469_0_0_1"/>
<accession>B3LWJ1</accession>
<dbReference type="GO" id="GO:0061060">
    <property type="term" value="P:negative regulation of peptidoglycan recognition protein signaling pathway"/>
    <property type="evidence" value="ECO:0007669"/>
    <property type="project" value="EnsemblMetazoa"/>
</dbReference>
<keyword evidence="2" id="KW-1185">Reference proteome</keyword>
<dbReference type="GO" id="GO:0043130">
    <property type="term" value="F:ubiquitin binding"/>
    <property type="evidence" value="ECO:0007669"/>
    <property type="project" value="EnsemblMetazoa"/>
</dbReference>
<dbReference type="GO" id="GO:0030727">
    <property type="term" value="P:germarium-derived female germ-line cyst formation"/>
    <property type="evidence" value="ECO:0007669"/>
    <property type="project" value="EnsemblMetazoa"/>
</dbReference>
<dbReference type="GO" id="GO:0007282">
    <property type="term" value="P:cystoblast division"/>
    <property type="evidence" value="ECO:0007669"/>
    <property type="project" value="EnsemblMetazoa"/>
</dbReference>
<dbReference type="eggNOG" id="ENOG502TB7D">
    <property type="taxonomic scope" value="Eukaryota"/>
</dbReference>
<dbReference type="GO" id="GO:0007284">
    <property type="term" value="P:spermatogonial cell division"/>
    <property type="evidence" value="ECO:0007669"/>
    <property type="project" value="EnsemblMetazoa"/>
</dbReference>
<dbReference type="PhylomeDB" id="B3LWJ1"/>